<dbReference type="InterPro" id="IPR027417">
    <property type="entry name" value="P-loop_NTPase"/>
</dbReference>
<evidence type="ECO:0000313" key="8">
    <source>
        <dbReference type="Proteomes" id="UP000234239"/>
    </source>
</evidence>
<dbReference type="EMBL" id="CP014160">
    <property type="protein sequence ID" value="AMB94139.1"/>
    <property type="molecule type" value="Genomic_DNA"/>
</dbReference>
<dbReference type="PANTHER" id="PTHR43423:SF1">
    <property type="entry name" value="ABC TRANSPORTER I FAMILY MEMBER 17"/>
    <property type="match status" value="1"/>
</dbReference>
<dbReference type="RefSeq" id="WP_067974114.1">
    <property type="nucleotide sequence ID" value="NZ_CAJHKM010000001.1"/>
</dbReference>
<dbReference type="PANTHER" id="PTHR43423">
    <property type="entry name" value="ABC TRANSPORTER I FAMILY MEMBER 17"/>
    <property type="match status" value="1"/>
</dbReference>
<reference evidence="5 7" key="1">
    <citation type="journal article" date="2016" name="Genome Announc.">
        <title>Complete Genome Sequences of Aerococcus christensenii CCUG 28831T, Aerococcus sanguinicola CCUG 43001T, Aerococcus urinae CCUG 36881T, Aerococcus urinaeequi CCUG 28094T, Aerococcus urinaehominis CCUG 42038 BT, and Aerococcus viridans CCUG 4311T.</title>
        <authorList>
            <person name="Carkaci D."/>
            <person name="Dargis R."/>
            <person name="Nielsen X.C."/>
            <person name="Skovgaard O."/>
            <person name="Fuursted K."/>
            <person name="Christensen J.J."/>
        </authorList>
    </citation>
    <scope>NUCLEOTIDE SEQUENCE [LARGE SCALE GENOMIC DNA]</scope>
    <source>
        <strain evidence="5 7">CCUG43001</strain>
    </source>
</reference>
<dbReference type="GO" id="GO:0006817">
    <property type="term" value="P:phosphate ion transport"/>
    <property type="evidence" value="ECO:0007669"/>
    <property type="project" value="UniProtKB-KW"/>
</dbReference>
<evidence type="ECO:0000313" key="5">
    <source>
        <dbReference type="EMBL" id="AMB94139.1"/>
    </source>
</evidence>
<dbReference type="Proteomes" id="UP000234239">
    <property type="component" value="Unassembled WGS sequence"/>
</dbReference>
<dbReference type="GO" id="GO:0005524">
    <property type="term" value="F:ATP binding"/>
    <property type="evidence" value="ECO:0007669"/>
    <property type="project" value="UniProtKB-KW"/>
</dbReference>
<reference evidence="7" key="2">
    <citation type="submission" date="2016-01" db="EMBL/GenBank/DDBJ databases">
        <title>Six Aerococcus type strain genome sequencing and assembly using PacBio and Illumina Hiseq.</title>
        <authorList>
            <person name="Carkaci D."/>
            <person name="Dargis R."/>
            <person name="Nielsen X.C."/>
            <person name="Skovgaard O."/>
            <person name="Fuursted K."/>
            <person name="Christensen J.J."/>
        </authorList>
    </citation>
    <scope>NUCLEOTIDE SEQUENCE [LARGE SCALE GENOMIC DNA]</scope>
    <source>
        <strain evidence="7">CCUG43001</strain>
    </source>
</reference>
<proteinExistence type="predicted"/>
<dbReference type="PROSITE" id="PS50893">
    <property type="entry name" value="ABC_TRANSPORTER_2"/>
    <property type="match status" value="1"/>
</dbReference>
<evidence type="ECO:0000256" key="3">
    <source>
        <dbReference type="ARBA" id="ARBA00022840"/>
    </source>
</evidence>
<dbReference type="Proteomes" id="UP000069912">
    <property type="component" value="Chromosome"/>
</dbReference>
<dbReference type="KEGG" id="asan:AWM72_04870"/>
<organism evidence="5 7">
    <name type="scientific">Aerococcus sanguinicola</name>
    <dbReference type="NCBI Taxonomy" id="119206"/>
    <lineage>
        <taxon>Bacteria</taxon>
        <taxon>Bacillati</taxon>
        <taxon>Bacillota</taxon>
        <taxon>Bacilli</taxon>
        <taxon>Lactobacillales</taxon>
        <taxon>Aerococcaceae</taxon>
        <taxon>Aerococcus</taxon>
    </lineage>
</organism>
<evidence type="ECO:0000256" key="2">
    <source>
        <dbReference type="ARBA" id="ARBA00022741"/>
    </source>
</evidence>
<keyword evidence="3" id="KW-0067">ATP-binding</keyword>
<keyword evidence="1" id="KW-0813">Transport</keyword>
<feature type="domain" description="ABC transporter" evidence="4">
    <location>
        <begin position="4"/>
        <end position="218"/>
    </location>
</feature>
<dbReference type="SUPFAM" id="SSF52540">
    <property type="entry name" value="P-loop containing nucleoside triphosphate hydrolases"/>
    <property type="match status" value="1"/>
</dbReference>
<dbReference type="SMART" id="SM00382">
    <property type="entry name" value="AAA"/>
    <property type="match status" value="1"/>
</dbReference>
<sequence>MAMLTLTDISYARDGRQILDKINLQVQAGESLSINGPSGSGKSTILKIIAQLLRQDSGQVTYQGKAAQSYDYQSYRQDVSYCVQNPVLFGKSVQDNFDFVAEVHQKALDQDRLTMLKAALGLADLTDDQGVETLSGGERQRLALIRHLVFPPKILLLDEVVSSLDEASAQAVWQLILTEADRWDMALLWVSHRPEDQDMADRSLYLVDGHLQEGGSKS</sequence>
<protein>
    <submittedName>
        <fullName evidence="6">ABC transporter</fullName>
    </submittedName>
</protein>
<dbReference type="InterPro" id="IPR003439">
    <property type="entry name" value="ABC_transporter-like_ATP-bd"/>
</dbReference>
<dbReference type="GeneID" id="92903398"/>
<keyword evidence="2" id="KW-0547">Nucleotide-binding</keyword>
<evidence type="ECO:0000259" key="4">
    <source>
        <dbReference type="PROSITE" id="PS50893"/>
    </source>
</evidence>
<dbReference type="GO" id="GO:0016887">
    <property type="term" value="F:ATP hydrolysis activity"/>
    <property type="evidence" value="ECO:0007669"/>
    <property type="project" value="InterPro"/>
</dbReference>
<keyword evidence="1" id="KW-0592">Phosphate transport</keyword>
<dbReference type="EMBL" id="PKGY01000002">
    <property type="protein sequence ID" value="PKZ22229.1"/>
    <property type="molecule type" value="Genomic_DNA"/>
</dbReference>
<name>A0A0X8FB75_9LACT</name>
<evidence type="ECO:0000256" key="1">
    <source>
        <dbReference type="ARBA" id="ARBA00022592"/>
    </source>
</evidence>
<keyword evidence="7" id="KW-1185">Reference proteome</keyword>
<accession>A0A0X8FB75</accession>
<dbReference type="InterPro" id="IPR003593">
    <property type="entry name" value="AAA+_ATPase"/>
</dbReference>
<evidence type="ECO:0000313" key="6">
    <source>
        <dbReference type="EMBL" id="PKZ22229.1"/>
    </source>
</evidence>
<dbReference type="OrthoDB" id="9785080at2"/>
<gene>
    <name evidence="5" type="ORF">AWM72_04870</name>
    <name evidence="6" type="ORF">CYJ28_03685</name>
</gene>
<evidence type="ECO:0000313" key="7">
    <source>
        <dbReference type="Proteomes" id="UP000069912"/>
    </source>
</evidence>
<dbReference type="Gene3D" id="3.40.50.300">
    <property type="entry name" value="P-loop containing nucleotide triphosphate hydrolases"/>
    <property type="match status" value="1"/>
</dbReference>
<reference evidence="6 8" key="3">
    <citation type="submission" date="2017-12" db="EMBL/GenBank/DDBJ databases">
        <title>Phylogenetic diversity of female urinary microbiome.</title>
        <authorList>
            <person name="Thomas-White K."/>
            <person name="Wolfe A.J."/>
        </authorList>
    </citation>
    <scope>NUCLEOTIDE SEQUENCE [LARGE SCALE GENOMIC DNA]</scope>
    <source>
        <strain evidence="6 8">UMB0139</strain>
    </source>
</reference>
<dbReference type="Pfam" id="PF00005">
    <property type="entry name" value="ABC_tran"/>
    <property type="match status" value="1"/>
</dbReference>
<dbReference type="AlphaFoldDB" id="A0A0X8FB75"/>